<evidence type="ECO:0000256" key="1">
    <source>
        <dbReference type="ARBA" id="ARBA00001971"/>
    </source>
</evidence>
<evidence type="ECO:0000256" key="2">
    <source>
        <dbReference type="ARBA" id="ARBA00010617"/>
    </source>
</evidence>
<keyword evidence="6" id="KW-0812">Transmembrane</keyword>
<proteinExistence type="inferred from homology"/>
<organism evidence="7 8">
    <name type="scientific">Liquidambar formosana</name>
    <name type="common">Formosan gum</name>
    <dbReference type="NCBI Taxonomy" id="63359"/>
    <lineage>
        <taxon>Eukaryota</taxon>
        <taxon>Viridiplantae</taxon>
        <taxon>Streptophyta</taxon>
        <taxon>Embryophyta</taxon>
        <taxon>Tracheophyta</taxon>
        <taxon>Spermatophyta</taxon>
        <taxon>Magnoliopsida</taxon>
        <taxon>eudicotyledons</taxon>
        <taxon>Gunneridae</taxon>
        <taxon>Pentapetalae</taxon>
        <taxon>Saxifragales</taxon>
        <taxon>Altingiaceae</taxon>
        <taxon>Liquidambar</taxon>
    </lineage>
</organism>
<dbReference type="GO" id="GO:0020037">
    <property type="term" value="F:heme binding"/>
    <property type="evidence" value="ECO:0007669"/>
    <property type="project" value="InterPro"/>
</dbReference>
<keyword evidence="3" id="KW-0479">Metal-binding</keyword>
<evidence type="ECO:0000313" key="8">
    <source>
        <dbReference type="Proteomes" id="UP001415857"/>
    </source>
</evidence>
<dbReference type="InterPro" id="IPR001128">
    <property type="entry name" value="Cyt_P450"/>
</dbReference>
<comment type="caution">
    <text evidence="7">The sequence shown here is derived from an EMBL/GenBank/DDBJ whole genome shotgun (WGS) entry which is preliminary data.</text>
</comment>
<dbReference type="EMBL" id="JBBPBK010000001">
    <property type="protein sequence ID" value="KAK9292303.1"/>
    <property type="molecule type" value="Genomic_DNA"/>
</dbReference>
<dbReference type="PANTHER" id="PTHR24296">
    <property type="entry name" value="CYTOCHROME P450"/>
    <property type="match status" value="1"/>
</dbReference>
<feature type="transmembrane region" description="Helical" evidence="6">
    <location>
        <begin position="7"/>
        <end position="25"/>
    </location>
</feature>
<keyword evidence="6" id="KW-1133">Transmembrane helix</keyword>
<reference evidence="7 8" key="1">
    <citation type="journal article" date="2024" name="Plant J.">
        <title>Genome sequences and population genomics reveal climatic adaptation and genomic divergence between two closely related sweetgum species.</title>
        <authorList>
            <person name="Xu W.Q."/>
            <person name="Ren C.Q."/>
            <person name="Zhang X.Y."/>
            <person name="Comes H.P."/>
            <person name="Liu X.H."/>
            <person name="Li Y.G."/>
            <person name="Kettle C.J."/>
            <person name="Jalonen R."/>
            <person name="Gaisberger H."/>
            <person name="Ma Y.Z."/>
            <person name="Qiu Y.X."/>
        </authorList>
    </citation>
    <scope>NUCLEOTIDE SEQUENCE [LARGE SCALE GENOMIC DNA]</scope>
    <source>
        <strain evidence="7">Hangzhou</strain>
    </source>
</reference>
<keyword evidence="6" id="KW-0472">Membrane</keyword>
<protein>
    <recommendedName>
        <fullName evidence="9">Cytochrome P450</fullName>
    </recommendedName>
</protein>
<keyword evidence="4" id="KW-0560">Oxidoreductase</keyword>
<comment type="cofactor">
    <cofactor evidence="1">
        <name>heme</name>
        <dbReference type="ChEBI" id="CHEBI:30413"/>
    </cofactor>
</comment>
<dbReference type="Pfam" id="PF00067">
    <property type="entry name" value="p450"/>
    <property type="match status" value="1"/>
</dbReference>
<dbReference type="AlphaFoldDB" id="A0AAP0S9L1"/>
<evidence type="ECO:0000256" key="3">
    <source>
        <dbReference type="ARBA" id="ARBA00022723"/>
    </source>
</evidence>
<dbReference type="GO" id="GO:0004497">
    <property type="term" value="F:monooxygenase activity"/>
    <property type="evidence" value="ECO:0007669"/>
    <property type="project" value="InterPro"/>
</dbReference>
<name>A0AAP0S9L1_LIQFO</name>
<dbReference type="GO" id="GO:0005506">
    <property type="term" value="F:iron ion binding"/>
    <property type="evidence" value="ECO:0007669"/>
    <property type="project" value="InterPro"/>
</dbReference>
<feature type="transmembrane region" description="Helical" evidence="6">
    <location>
        <begin position="31"/>
        <end position="49"/>
    </location>
</feature>
<evidence type="ECO:0000256" key="5">
    <source>
        <dbReference type="ARBA" id="ARBA00023004"/>
    </source>
</evidence>
<dbReference type="Gene3D" id="1.10.630.10">
    <property type="entry name" value="Cytochrome P450"/>
    <property type="match status" value="1"/>
</dbReference>
<evidence type="ECO:0000313" key="7">
    <source>
        <dbReference type="EMBL" id="KAK9292303.1"/>
    </source>
</evidence>
<feature type="transmembrane region" description="Helical" evidence="6">
    <location>
        <begin position="302"/>
        <end position="324"/>
    </location>
</feature>
<dbReference type="Proteomes" id="UP001415857">
    <property type="component" value="Unassembled WGS sequence"/>
</dbReference>
<dbReference type="SUPFAM" id="SSF48264">
    <property type="entry name" value="Cytochrome P450"/>
    <property type="match status" value="1"/>
</dbReference>
<gene>
    <name evidence="7" type="ORF">L1049_020268</name>
</gene>
<keyword evidence="8" id="KW-1185">Reference proteome</keyword>
<evidence type="ECO:0008006" key="9">
    <source>
        <dbReference type="Google" id="ProtNLM"/>
    </source>
</evidence>
<accession>A0AAP0S9L1</accession>
<evidence type="ECO:0000256" key="4">
    <source>
        <dbReference type="ARBA" id="ARBA00023002"/>
    </source>
</evidence>
<comment type="similarity">
    <text evidence="2">Belongs to the cytochrome P450 family.</text>
</comment>
<dbReference type="GO" id="GO:0016705">
    <property type="term" value="F:oxidoreductase activity, acting on paired donors, with incorporation or reduction of molecular oxygen"/>
    <property type="evidence" value="ECO:0007669"/>
    <property type="project" value="InterPro"/>
</dbReference>
<sequence length="401" mass="46326">MVVSIAFVEILLAITCFLFLRRLSFNDGLPWNWPIIGMLPAVFFNFHRLHKKCIDVLERSKGTFKGKGVWFTNMEVLLTSDPINVQYITSKSLSNYPKGSDSKEIFEIVGEGLFNTDHDEWRKQRKMIHAFLNHQGFHRVTAETFGVVNLETGLVPVLDHVSQQDIVVDLQDLFERLMFDVACILATGYDPCCLRIGFPQVPFLKAMEGACEVMLHRHIMPRSIWELQRWLGIGKEKIHTHAYKTIDLALTKYLSMKQEEMSRGTKLKDEDKEGFDMLKFFLTQGSEIYGKTLTDQIMKGNLVGLIFGVQDTTSIALTWLFWLISKNPSVETKIREEIQATFPSKEGEKLRYFVNREERQTRLQKMLQAHIANFQYQQNLRVAQLCYSKLTRSIPTKLGVS</sequence>
<keyword evidence="5" id="KW-0408">Iron</keyword>
<evidence type="ECO:0000256" key="6">
    <source>
        <dbReference type="SAM" id="Phobius"/>
    </source>
</evidence>
<dbReference type="InterPro" id="IPR036396">
    <property type="entry name" value="Cyt_P450_sf"/>
</dbReference>